<dbReference type="Proteomes" id="UP001597109">
    <property type="component" value="Unassembled WGS sequence"/>
</dbReference>
<name>A0ABW3L9W9_9BACL</name>
<sequence length="174" mass="19522">MKTILTTITISILTLAVIAGAGYWFIQDFTSNDAEEISAVADQIEERKLSDDTVEASDSEGTADKPVEDMPEGKLQTYLHQMTHQKIVAAKKIGAVEMTDENIENMLRIVRGNKEFYEHSEFYEETLVAWEKGDFSNAVSAHNTIWNWHGGTVGRATGLMSAEQEQAFVEKNFR</sequence>
<organism evidence="2 3">
    <name type="scientific">Metaplanococcus flavidus</name>
    <dbReference type="NCBI Taxonomy" id="569883"/>
    <lineage>
        <taxon>Bacteria</taxon>
        <taxon>Bacillati</taxon>
        <taxon>Bacillota</taxon>
        <taxon>Bacilli</taxon>
        <taxon>Bacillales</taxon>
        <taxon>Caryophanaceae</taxon>
        <taxon>Metaplanococcus</taxon>
    </lineage>
</organism>
<proteinExistence type="predicted"/>
<dbReference type="EMBL" id="JBHTKI010000008">
    <property type="protein sequence ID" value="MFD1031333.1"/>
    <property type="molecule type" value="Genomic_DNA"/>
</dbReference>
<dbReference type="RefSeq" id="WP_144838087.1">
    <property type="nucleotide sequence ID" value="NZ_JBHTKI010000008.1"/>
</dbReference>
<evidence type="ECO:0000313" key="2">
    <source>
        <dbReference type="EMBL" id="MFD1031333.1"/>
    </source>
</evidence>
<feature type="region of interest" description="Disordered" evidence="1">
    <location>
        <begin position="48"/>
        <end position="69"/>
    </location>
</feature>
<keyword evidence="3" id="KW-1185">Reference proteome</keyword>
<reference evidence="3" key="1">
    <citation type="journal article" date="2019" name="Int. J. Syst. Evol. Microbiol.">
        <title>The Global Catalogue of Microorganisms (GCM) 10K type strain sequencing project: providing services to taxonomists for standard genome sequencing and annotation.</title>
        <authorList>
            <consortium name="The Broad Institute Genomics Platform"/>
            <consortium name="The Broad Institute Genome Sequencing Center for Infectious Disease"/>
            <person name="Wu L."/>
            <person name="Ma J."/>
        </authorList>
    </citation>
    <scope>NUCLEOTIDE SEQUENCE [LARGE SCALE GENOMIC DNA]</scope>
    <source>
        <strain evidence="3">CCUG 56756</strain>
    </source>
</reference>
<dbReference type="InterPro" id="IPR046208">
    <property type="entry name" value="DUF6241"/>
</dbReference>
<evidence type="ECO:0000256" key="1">
    <source>
        <dbReference type="SAM" id="MobiDB-lite"/>
    </source>
</evidence>
<protein>
    <submittedName>
        <fullName evidence="2">DUF6241 domain-containing protein</fullName>
    </submittedName>
</protein>
<gene>
    <name evidence="2" type="ORF">ACFQ1X_07775</name>
</gene>
<dbReference type="Pfam" id="PF19754">
    <property type="entry name" value="DUF6241"/>
    <property type="match status" value="1"/>
</dbReference>
<accession>A0ABW3L9W9</accession>
<evidence type="ECO:0000313" key="3">
    <source>
        <dbReference type="Proteomes" id="UP001597109"/>
    </source>
</evidence>
<comment type="caution">
    <text evidence="2">The sequence shown here is derived from an EMBL/GenBank/DDBJ whole genome shotgun (WGS) entry which is preliminary data.</text>
</comment>